<evidence type="ECO:0000313" key="18">
    <source>
        <dbReference type="Proteomes" id="UP000245870"/>
    </source>
</evidence>
<keyword evidence="6 17" id="KW-0269">Exonuclease</keyword>
<dbReference type="OrthoDB" id="9810135at2"/>
<evidence type="ECO:0000259" key="16">
    <source>
        <dbReference type="PROSITE" id="PS51217"/>
    </source>
</evidence>
<dbReference type="EMBL" id="QENY01000009">
    <property type="protein sequence ID" value="PVX53691.1"/>
    <property type="molecule type" value="Genomic_DNA"/>
</dbReference>
<dbReference type="GO" id="GO:0000725">
    <property type="term" value="P:recombinational repair"/>
    <property type="evidence" value="ECO:0007669"/>
    <property type="project" value="TreeGrafter"/>
</dbReference>
<dbReference type="InterPro" id="IPR014016">
    <property type="entry name" value="UvrD-like_ATP-bd"/>
</dbReference>
<organism evidence="17 18">
    <name type="scientific">Hallella colorans</name>
    <dbReference type="NCBI Taxonomy" id="1703337"/>
    <lineage>
        <taxon>Bacteria</taxon>
        <taxon>Pseudomonadati</taxon>
        <taxon>Bacteroidota</taxon>
        <taxon>Bacteroidia</taxon>
        <taxon>Bacteroidales</taxon>
        <taxon>Prevotellaceae</taxon>
        <taxon>Hallella</taxon>
    </lineage>
</organism>
<dbReference type="InterPro" id="IPR027417">
    <property type="entry name" value="P-loop_NTPase"/>
</dbReference>
<evidence type="ECO:0000256" key="2">
    <source>
        <dbReference type="ARBA" id="ARBA00022741"/>
    </source>
</evidence>
<dbReference type="Gene3D" id="3.90.320.10">
    <property type="match status" value="1"/>
</dbReference>
<dbReference type="InterPro" id="IPR000212">
    <property type="entry name" value="DNA_helicase_UvrD/REP"/>
</dbReference>
<evidence type="ECO:0000256" key="6">
    <source>
        <dbReference type="ARBA" id="ARBA00022839"/>
    </source>
</evidence>
<feature type="domain" description="UvrD-like helicase C-terminal" evidence="16">
    <location>
        <begin position="508"/>
        <end position="762"/>
    </location>
</feature>
<evidence type="ECO:0000256" key="13">
    <source>
        <dbReference type="ARBA" id="ARBA00048988"/>
    </source>
</evidence>
<comment type="caution">
    <text evidence="17">The sequence shown here is derived from an EMBL/GenBank/DDBJ whole genome shotgun (WGS) entry which is preliminary data.</text>
</comment>
<evidence type="ECO:0000256" key="7">
    <source>
        <dbReference type="ARBA" id="ARBA00022840"/>
    </source>
</evidence>
<dbReference type="Pfam" id="PF12705">
    <property type="entry name" value="PDDEXK_1"/>
    <property type="match status" value="1"/>
</dbReference>
<dbReference type="PROSITE" id="PS51217">
    <property type="entry name" value="UVRD_HELICASE_CTER"/>
    <property type="match status" value="1"/>
</dbReference>
<dbReference type="Pfam" id="PF00580">
    <property type="entry name" value="UvrD-helicase"/>
    <property type="match status" value="1"/>
</dbReference>
<keyword evidence="9" id="KW-0234">DNA repair</keyword>
<evidence type="ECO:0000256" key="12">
    <source>
        <dbReference type="ARBA" id="ARBA00034808"/>
    </source>
</evidence>
<dbReference type="Proteomes" id="UP000245870">
    <property type="component" value="Unassembled WGS sequence"/>
</dbReference>
<evidence type="ECO:0000256" key="3">
    <source>
        <dbReference type="ARBA" id="ARBA00022763"/>
    </source>
</evidence>
<keyword evidence="3" id="KW-0227">DNA damage</keyword>
<dbReference type="GO" id="GO:0003677">
    <property type="term" value="F:DNA binding"/>
    <property type="evidence" value="ECO:0007669"/>
    <property type="project" value="UniProtKB-KW"/>
</dbReference>
<comment type="catalytic activity">
    <reaction evidence="11">
        <text>Couples ATP hydrolysis with the unwinding of duplex DNA by translocating in the 3'-5' direction.</text>
        <dbReference type="EC" id="5.6.2.4"/>
    </reaction>
</comment>
<reference evidence="17 18" key="1">
    <citation type="submission" date="2018-05" db="EMBL/GenBank/DDBJ databases">
        <title>Genomic Encyclopedia of Type Strains, Phase IV (KMG-IV): sequencing the most valuable type-strain genomes for metagenomic binning, comparative biology and taxonomic classification.</title>
        <authorList>
            <person name="Goeker M."/>
        </authorList>
    </citation>
    <scope>NUCLEOTIDE SEQUENCE [LARGE SCALE GENOMIC DNA]</scope>
    <source>
        <strain evidence="17 18">DSM 100333</strain>
    </source>
</reference>
<dbReference type="EC" id="5.6.2.4" evidence="12"/>
<comment type="catalytic activity">
    <reaction evidence="13">
        <text>ATP + H2O = ADP + phosphate + H(+)</text>
        <dbReference type="Rhea" id="RHEA:13065"/>
        <dbReference type="ChEBI" id="CHEBI:15377"/>
        <dbReference type="ChEBI" id="CHEBI:15378"/>
        <dbReference type="ChEBI" id="CHEBI:30616"/>
        <dbReference type="ChEBI" id="CHEBI:43474"/>
        <dbReference type="ChEBI" id="CHEBI:456216"/>
        <dbReference type="EC" id="5.6.2.4"/>
    </reaction>
</comment>
<evidence type="ECO:0000256" key="1">
    <source>
        <dbReference type="ARBA" id="ARBA00022722"/>
    </source>
</evidence>
<evidence type="ECO:0000256" key="5">
    <source>
        <dbReference type="ARBA" id="ARBA00022806"/>
    </source>
</evidence>
<evidence type="ECO:0000259" key="15">
    <source>
        <dbReference type="PROSITE" id="PS51198"/>
    </source>
</evidence>
<evidence type="ECO:0000313" key="17">
    <source>
        <dbReference type="EMBL" id="PVX53691.1"/>
    </source>
</evidence>
<dbReference type="Pfam" id="PF13361">
    <property type="entry name" value="UvrD_C"/>
    <property type="match status" value="1"/>
</dbReference>
<dbReference type="AlphaFoldDB" id="A0A2U0U7R5"/>
<dbReference type="Gene3D" id="3.40.50.300">
    <property type="entry name" value="P-loop containing nucleotide triphosphate hydrolases"/>
    <property type="match status" value="3"/>
</dbReference>
<proteinExistence type="predicted"/>
<feature type="domain" description="UvrD-like helicase ATP-binding" evidence="15">
    <location>
        <begin position="1"/>
        <end position="469"/>
    </location>
</feature>
<keyword evidence="7 14" id="KW-0067">ATP-binding</keyword>
<dbReference type="PANTHER" id="PTHR11070">
    <property type="entry name" value="UVRD / RECB / PCRA DNA HELICASE FAMILY MEMBER"/>
    <property type="match status" value="1"/>
</dbReference>
<sequence>MTESTKPITIYKASAGSGKTFTLAVEYIKLLVLNPQNYRNILAVTFTNKATEEMKTRILGQLYGIGNALPDSEDYMDCMRQAFPKMGDTMIRQRAKEALDLVLHNYHYFKVETIDSFFQRILRNLARELGLTANLTVALNDSEVEERAVDNIIENISGDDDPLLTWVMDFVTEKIDDEKNWNVIGQIKNFGKNIFKDFYKEHQRELRRIMDDPEFFKRYTNKLRTMRAEANKTMEALAAEYRKIVDERLITDKDFFQGGKGVPGYYAKIAAGNFTDDKMPNSYVAKAIEDPICLVRKGTEDNPTSQVIISEIGPLLRRTEEERERQSVVVRSVDLTLGNINELRLLGRIEREVRRINADNNNYPLSNTQKLLNDLIDKQDSPFIYEKIGARLRYIMIDEFQDTSTVQWSNFKVLLDDCLAHNNGSLIVGDVKQSIYRWRNGDWHLLQNLTPENDSRIEIKTLSTNYRSKRNIIQFNNVFFKIASRLSTDDAIATLELGDAPSPLLLEAQDTARAYGDVVQRVSAKEAQMDESAAGSVTIRLIPAKEYETQMIMEVGHTLEELLSAGIRPGKIAILARNRKHIRMLANYFQQNAIELNGEPTMVPMVSDEAFRLGASLAVNTIVRAMRLLANPNDKLTAAALVKAYRKIKGNAERVPDSEIFAGKNELYEQLPQEMTRRWDELLSTPLVDLAEKLYHIFNLEELEGQSAYVCAFFDKLSDFAQEYVAGIDDFLKEWDENIADKSIQSDEVDGVRLLTIHKSKGLEFENVIIPFCDWKTEMSTDVLWVAPKHAPYNELPLVPVNFYTNKLMGSIYREQYQSEHLKNLVDNLNLLYVAFTRAGCNLFVFGKKGRAEYPSTLIGKVLEFEGPNPLEKIDADKDGPRVKLADILPGHTLENGEDDVTTFQFGTLCPAREEKTKATSNVFEQAEQGVRIPVKNYDTKAIFRQSNDSVNFVTPQDDLDENERRQSYIQTGNILHALLASIVTADDVSEAIDKLEFDGVLYGKPMTRQKLKAMIDDRLSKPEVARWFTPEWQVLNERNILSYDKSNGNVKKNRPDRVIYNKEEMIVIDFKTGKEMSRHHAQVRGYMALLREMGYGNVSGYLWYIEPNRTVRVKPGQGDEV</sequence>
<keyword evidence="4 14" id="KW-0378">Hydrolase</keyword>
<name>A0A2U0U7R5_9BACT</name>
<dbReference type="InterPro" id="IPR011604">
    <property type="entry name" value="PDDEXK-like_dom_sf"/>
</dbReference>
<evidence type="ECO:0000256" key="14">
    <source>
        <dbReference type="PROSITE-ProRule" id="PRU00560"/>
    </source>
</evidence>
<keyword evidence="18" id="KW-1185">Reference proteome</keyword>
<feature type="binding site" evidence="14">
    <location>
        <begin position="13"/>
        <end position="20"/>
    </location>
    <ligand>
        <name>ATP</name>
        <dbReference type="ChEBI" id="CHEBI:30616"/>
    </ligand>
</feature>
<dbReference type="GO" id="GO:0005829">
    <property type="term" value="C:cytosol"/>
    <property type="evidence" value="ECO:0007669"/>
    <property type="project" value="TreeGrafter"/>
</dbReference>
<dbReference type="InterPro" id="IPR038726">
    <property type="entry name" value="PDDEXK_AddAB-type"/>
</dbReference>
<protein>
    <recommendedName>
        <fullName evidence="12">DNA 3'-5' helicase</fullName>
        <ecNumber evidence="12">5.6.2.4</ecNumber>
    </recommendedName>
</protein>
<keyword evidence="1" id="KW-0540">Nuclease</keyword>
<dbReference type="GO" id="GO:0043138">
    <property type="term" value="F:3'-5' DNA helicase activity"/>
    <property type="evidence" value="ECO:0007669"/>
    <property type="project" value="UniProtKB-EC"/>
</dbReference>
<evidence type="ECO:0000256" key="9">
    <source>
        <dbReference type="ARBA" id="ARBA00023204"/>
    </source>
</evidence>
<keyword evidence="8" id="KW-0238">DNA-binding</keyword>
<dbReference type="PANTHER" id="PTHR11070:SF67">
    <property type="entry name" value="DNA 3'-5' HELICASE"/>
    <property type="match status" value="1"/>
</dbReference>
<dbReference type="RefSeq" id="WP_116616447.1">
    <property type="nucleotide sequence ID" value="NZ_QENY01000009.1"/>
</dbReference>
<evidence type="ECO:0000256" key="8">
    <source>
        <dbReference type="ARBA" id="ARBA00023125"/>
    </source>
</evidence>
<accession>A0A2U0U7R5</accession>
<gene>
    <name evidence="17" type="ORF">C7379_10930</name>
</gene>
<dbReference type="SUPFAM" id="SSF52540">
    <property type="entry name" value="P-loop containing nucleoside triphosphate hydrolases"/>
    <property type="match status" value="1"/>
</dbReference>
<keyword evidence="2 14" id="KW-0547">Nucleotide-binding</keyword>
<dbReference type="PROSITE" id="PS51198">
    <property type="entry name" value="UVRD_HELICASE_ATP_BIND"/>
    <property type="match status" value="1"/>
</dbReference>
<dbReference type="InterPro" id="IPR014017">
    <property type="entry name" value="DNA_helicase_UvrD-like_C"/>
</dbReference>
<evidence type="ECO:0000256" key="11">
    <source>
        <dbReference type="ARBA" id="ARBA00034617"/>
    </source>
</evidence>
<dbReference type="Gene3D" id="1.10.3170.10">
    <property type="entry name" value="Recbcd, chain B, domain 2"/>
    <property type="match status" value="1"/>
</dbReference>
<dbReference type="GO" id="GO:0004527">
    <property type="term" value="F:exonuclease activity"/>
    <property type="evidence" value="ECO:0007669"/>
    <property type="project" value="UniProtKB-KW"/>
</dbReference>
<evidence type="ECO:0000256" key="10">
    <source>
        <dbReference type="ARBA" id="ARBA00023235"/>
    </source>
</evidence>
<dbReference type="GO" id="GO:0005524">
    <property type="term" value="F:ATP binding"/>
    <property type="evidence" value="ECO:0007669"/>
    <property type="project" value="UniProtKB-UniRule"/>
</dbReference>
<evidence type="ECO:0000256" key="4">
    <source>
        <dbReference type="ARBA" id="ARBA00022801"/>
    </source>
</evidence>
<keyword evidence="5 14" id="KW-0347">Helicase</keyword>
<keyword evidence="10" id="KW-0413">Isomerase</keyword>